<dbReference type="PANTHER" id="PTHR20994">
    <property type="entry name" value="ER MEMBRANE PROTEIN COMPLEX SUBUNIT 6"/>
    <property type="match status" value="1"/>
</dbReference>
<dbReference type="InterPro" id="IPR008504">
    <property type="entry name" value="Emc6"/>
</dbReference>
<feature type="transmembrane region" description="Helical" evidence="8">
    <location>
        <begin position="89"/>
        <end position="110"/>
    </location>
</feature>
<keyword evidence="4 8" id="KW-0812">Transmembrane</keyword>
<dbReference type="PANTHER" id="PTHR20994:SF0">
    <property type="entry name" value="ER MEMBRANE PROTEIN COMPLEX SUBUNIT 6"/>
    <property type="match status" value="1"/>
</dbReference>
<evidence type="ECO:0000256" key="2">
    <source>
        <dbReference type="ARBA" id="ARBA00009436"/>
    </source>
</evidence>
<dbReference type="InParanoid" id="A0A1Y2GW27"/>
<dbReference type="GeneID" id="33565160"/>
<dbReference type="FunCoup" id="A0A1Y2GW27">
    <property type="interactions" value="219"/>
</dbReference>
<protein>
    <recommendedName>
        <fullName evidence="3">ER membrane protein complex subunit 6</fullName>
    </recommendedName>
</protein>
<proteinExistence type="inferred from homology"/>
<dbReference type="EMBL" id="MCFF01000008">
    <property type="protein sequence ID" value="ORZ24798.1"/>
    <property type="molecule type" value="Genomic_DNA"/>
</dbReference>
<feature type="transmembrane region" description="Helical" evidence="8">
    <location>
        <begin position="26"/>
        <end position="45"/>
    </location>
</feature>
<dbReference type="Proteomes" id="UP000193648">
    <property type="component" value="Unassembled WGS sequence"/>
</dbReference>
<evidence type="ECO:0000256" key="7">
    <source>
        <dbReference type="ARBA" id="ARBA00023136"/>
    </source>
</evidence>
<evidence type="ECO:0000256" key="4">
    <source>
        <dbReference type="ARBA" id="ARBA00022692"/>
    </source>
</evidence>
<dbReference type="GO" id="GO:0072546">
    <property type="term" value="C:EMC complex"/>
    <property type="evidence" value="ECO:0007669"/>
    <property type="project" value="InterPro"/>
</dbReference>
<sequence length="111" mass="12400">MSGQQINPDDALYVDMFIAKNSQTMTFIRSSYSAILGIAAGTLGLTNWSGFIFYFTGSAFLSFLIFAIKAKARPSLYFRQPLDVFTEGVLGGLLSYILFWTLLYGIIHVYD</sequence>
<evidence type="ECO:0000256" key="8">
    <source>
        <dbReference type="SAM" id="Phobius"/>
    </source>
</evidence>
<dbReference type="Pfam" id="PF07019">
    <property type="entry name" value="EMC6"/>
    <property type="match status" value="1"/>
</dbReference>
<evidence type="ECO:0000256" key="5">
    <source>
        <dbReference type="ARBA" id="ARBA00022824"/>
    </source>
</evidence>
<evidence type="ECO:0000256" key="1">
    <source>
        <dbReference type="ARBA" id="ARBA00004477"/>
    </source>
</evidence>
<evidence type="ECO:0000313" key="10">
    <source>
        <dbReference type="Proteomes" id="UP000193648"/>
    </source>
</evidence>
<evidence type="ECO:0000256" key="6">
    <source>
        <dbReference type="ARBA" id="ARBA00022989"/>
    </source>
</evidence>
<dbReference type="GO" id="GO:0034975">
    <property type="term" value="P:protein folding in endoplasmic reticulum"/>
    <property type="evidence" value="ECO:0007669"/>
    <property type="project" value="TreeGrafter"/>
</dbReference>
<keyword evidence="7 8" id="KW-0472">Membrane</keyword>
<keyword evidence="10" id="KW-1185">Reference proteome</keyword>
<comment type="caution">
    <text evidence="9">The sequence shown here is derived from an EMBL/GenBank/DDBJ whole genome shotgun (WGS) entry which is preliminary data.</text>
</comment>
<comment type="subcellular location">
    <subcellularLocation>
        <location evidence="1">Endoplasmic reticulum membrane</location>
        <topology evidence="1">Multi-pass membrane protein</topology>
    </subcellularLocation>
</comment>
<reference evidence="9 10" key="1">
    <citation type="submission" date="2016-07" db="EMBL/GenBank/DDBJ databases">
        <title>Pervasive Adenine N6-methylation of Active Genes in Fungi.</title>
        <authorList>
            <consortium name="DOE Joint Genome Institute"/>
            <person name="Mondo S.J."/>
            <person name="Dannebaum R.O."/>
            <person name="Kuo R.C."/>
            <person name="Labutti K."/>
            <person name="Haridas S."/>
            <person name="Kuo A."/>
            <person name="Salamov A."/>
            <person name="Ahrendt S.R."/>
            <person name="Lipzen A."/>
            <person name="Sullivan W."/>
            <person name="Andreopoulos W.B."/>
            <person name="Clum A."/>
            <person name="Lindquist E."/>
            <person name="Daum C."/>
            <person name="Ramamoorthy G.K."/>
            <person name="Gryganskyi A."/>
            <person name="Culley D."/>
            <person name="Magnuson J.K."/>
            <person name="James T.Y."/>
            <person name="O'Malley M.A."/>
            <person name="Stajich J.E."/>
            <person name="Spatafora J.W."/>
            <person name="Visel A."/>
            <person name="Grigoriev I.V."/>
        </authorList>
    </citation>
    <scope>NUCLEOTIDE SEQUENCE [LARGE SCALE GENOMIC DNA]</scope>
    <source>
        <strain evidence="9 10">NRRL 3116</strain>
    </source>
</reference>
<feature type="transmembrane region" description="Helical" evidence="8">
    <location>
        <begin position="51"/>
        <end position="68"/>
    </location>
</feature>
<evidence type="ECO:0000313" key="9">
    <source>
        <dbReference type="EMBL" id="ORZ24798.1"/>
    </source>
</evidence>
<evidence type="ECO:0000256" key="3">
    <source>
        <dbReference type="ARBA" id="ARBA00020827"/>
    </source>
</evidence>
<comment type="similarity">
    <text evidence="2">Belongs to the EMC6 family.</text>
</comment>
<keyword evidence="5" id="KW-0256">Endoplasmic reticulum</keyword>
<dbReference type="AlphaFoldDB" id="A0A1Y2GW27"/>
<dbReference type="RefSeq" id="XP_021883779.1">
    <property type="nucleotide sequence ID" value="XM_022023316.1"/>
</dbReference>
<dbReference type="InterPro" id="IPR029008">
    <property type="entry name" value="EMC6-like"/>
</dbReference>
<organism evidence="9 10">
    <name type="scientific">Lobosporangium transversale</name>
    <dbReference type="NCBI Taxonomy" id="64571"/>
    <lineage>
        <taxon>Eukaryota</taxon>
        <taxon>Fungi</taxon>
        <taxon>Fungi incertae sedis</taxon>
        <taxon>Mucoromycota</taxon>
        <taxon>Mortierellomycotina</taxon>
        <taxon>Mortierellomycetes</taxon>
        <taxon>Mortierellales</taxon>
        <taxon>Mortierellaceae</taxon>
        <taxon>Lobosporangium</taxon>
    </lineage>
</organism>
<dbReference type="OrthoDB" id="16510at2759"/>
<gene>
    <name evidence="9" type="ORF">BCR41DRAFT_348523</name>
</gene>
<dbReference type="GO" id="GO:0000045">
    <property type="term" value="P:autophagosome assembly"/>
    <property type="evidence" value="ECO:0007669"/>
    <property type="project" value="TreeGrafter"/>
</dbReference>
<accession>A0A1Y2GW27</accession>
<keyword evidence="6 8" id="KW-1133">Transmembrane helix</keyword>
<name>A0A1Y2GW27_9FUNG</name>
<dbReference type="STRING" id="64571.A0A1Y2GW27"/>